<evidence type="ECO:0000313" key="2">
    <source>
        <dbReference type="EMBL" id="GET87155.1"/>
    </source>
</evidence>
<feature type="compositionally biased region" description="Low complexity" evidence="1">
    <location>
        <begin position="178"/>
        <end position="190"/>
    </location>
</feature>
<feature type="region of interest" description="Disordered" evidence="1">
    <location>
        <begin position="147"/>
        <end position="190"/>
    </location>
</feature>
<gene>
    <name evidence="2" type="ORF">LtaPh_1412951</name>
</gene>
<accession>A0A640KDD4</accession>
<sequence>MPPVRQQYWPHHRQLLGKQSQRAHLCQHSCCFCGSQGAAYAVEAGTALSSTLSAEGAGGAVSSVPVGGEVAHALPRCCTAAAAARISASLSARTHSEAAVVMMPFLWRRPPSASLKCFSRLVRSALTPRTARSSGVMVRTRRYTCTSTASSDGPAEVADAGEAAGAAGTDEGARRSGRNFFTSGSSTGSAEAGRFSGDAFLGLACAGRLPLNLSSSRGAIKNFVTPAATSACESEMCTLMPRALMTARRRSFVSFAIFSDTSVSIGSGNPLKPARAARRLPLLPARP</sequence>
<organism evidence="2 3">
    <name type="scientific">Leishmania tarentolae</name>
    <name type="common">Sauroleishmania tarentolae</name>
    <dbReference type="NCBI Taxonomy" id="5689"/>
    <lineage>
        <taxon>Eukaryota</taxon>
        <taxon>Discoba</taxon>
        <taxon>Euglenozoa</taxon>
        <taxon>Kinetoplastea</taxon>
        <taxon>Metakinetoplastina</taxon>
        <taxon>Trypanosomatida</taxon>
        <taxon>Trypanosomatidae</taxon>
        <taxon>Leishmaniinae</taxon>
        <taxon>Leishmania</taxon>
        <taxon>lizard Leishmania</taxon>
    </lineage>
</organism>
<dbReference type="VEuPathDB" id="TriTrypDB:LtaPh_1412951"/>
<dbReference type="AlphaFoldDB" id="A0A640KDD4"/>
<comment type="caution">
    <text evidence="2">The sequence shown here is derived from an EMBL/GenBank/DDBJ whole genome shotgun (WGS) entry which is preliminary data.</text>
</comment>
<dbReference type="Proteomes" id="UP000419144">
    <property type="component" value="Unassembled WGS sequence"/>
</dbReference>
<keyword evidence="3" id="KW-1185">Reference proteome</keyword>
<protein>
    <submittedName>
        <fullName evidence="2">Uncharacterized protein</fullName>
    </submittedName>
</protein>
<evidence type="ECO:0000256" key="1">
    <source>
        <dbReference type="SAM" id="MobiDB-lite"/>
    </source>
</evidence>
<evidence type="ECO:0000313" key="3">
    <source>
        <dbReference type="Proteomes" id="UP000419144"/>
    </source>
</evidence>
<proteinExistence type="predicted"/>
<name>A0A640KDD4_LEITA</name>
<reference evidence="2" key="1">
    <citation type="submission" date="2019-11" db="EMBL/GenBank/DDBJ databases">
        <title>Leishmania tarentolae CDS.</title>
        <authorList>
            <person name="Goto Y."/>
            <person name="Yamagishi J."/>
        </authorList>
    </citation>
    <scope>NUCLEOTIDE SEQUENCE [LARGE SCALE GENOMIC DNA]</scope>
    <source>
        <strain evidence="2">Parrot Tar II</strain>
    </source>
</reference>
<feature type="compositionally biased region" description="Low complexity" evidence="1">
    <location>
        <begin position="152"/>
        <end position="170"/>
    </location>
</feature>
<dbReference type="EMBL" id="BLBS01000018">
    <property type="protein sequence ID" value="GET87155.1"/>
    <property type="molecule type" value="Genomic_DNA"/>
</dbReference>